<keyword evidence="9" id="KW-0472">Membrane</keyword>
<keyword evidence="8" id="KW-1133">Transmembrane helix</keyword>
<proteinExistence type="inferred from homology"/>
<evidence type="ECO:0000256" key="2">
    <source>
        <dbReference type="ARBA" id="ARBA00006555"/>
    </source>
</evidence>
<protein>
    <submittedName>
        <fullName evidence="12">Protein TonB</fullName>
    </submittedName>
</protein>
<evidence type="ECO:0000256" key="7">
    <source>
        <dbReference type="ARBA" id="ARBA00022927"/>
    </source>
</evidence>
<evidence type="ECO:0000256" key="5">
    <source>
        <dbReference type="ARBA" id="ARBA00022519"/>
    </source>
</evidence>
<feature type="compositionally biased region" description="Basic and acidic residues" evidence="10">
    <location>
        <begin position="75"/>
        <end position="92"/>
    </location>
</feature>
<dbReference type="GO" id="GO:0015031">
    <property type="term" value="P:protein transport"/>
    <property type="evidence" value="ECO:0007669"/>
    <property type="project" value="UniProtKB-KW"/>
</dbReference>
<evidence type="ECO:0000313" key="12">
    <source>
        <dbReference type="EMBL" id="TCQ76298.1"/>
    </source>
</evidence>
<keyword evidence="5" id="KW-0997">Cell inner membrane</keyword>
<dbReference type="SUPFAM" id="SSF74653">
    <property type="entry name" value="TolA/TonB C-terminal domain"/>
    <property type="match status" value="1"/>
</dbReference>
<evidence type="ECO:0000256" key="1">
    <source>
        <dbReference type="ARBA" id="ARBA00004383"/>
    </source>
</evidence>
<dbReference type="NCBIfam" id="TIGR01352">
    <property type="entry name" value="tonB_Cterm"/>
    <property type="match status" value="1"/>
</dbReference>
<reference evidence="12 13" key="1">
    <citation type="submission" date="2019-03" db="EMBL/GenBank/DDBJ databases">
        <title>Genomic analyses of the natural microbiome of Caenorhabditis elegans.</title>
        <authorList>
            <person name="Samuel B."/>
        </authorList>
    </citation>
    <scope>NUCLEOTIDE SEQUENCE [LARGE SCALE GENOMIC DNA]</scope>
    <source>
        <strain evidence="12 13">JUb54</strain>
    </source>
</reference>
<dbReference type="AlphaFoldDB" id="A0ABD7QNB5"/>
<comment type="subcellular location">
    <subcellularLocation>
        <location evidence="1">Cell inner membrane</location>
        <topology evidence="1">Single-pass membrane protein</topology>
        <orientation evidence="1">Periplasmic side</orientation>
    </subcellularLocation>
</comment>
<feature type="region of interest" description="Disordered" evidence="10">
    <location>
        <begin position="73"/>
        <end position="161"/>
    </location>
</feature>
<dbReference type="PANTHER" id="PTHR33446">
    <property type="entry name" value="PROTEIN TONB-RELATED"/>
    <property type="match status" value="1"/>
</dbReference>
<feature type="compositionally biased region" description="Basic residues" evidence="10">
    <location>
        <begin position="113"/>
        <end position="125"/>
    </location>
</feature>
<keyword evidence="3" id="KW-0813">Transport</keyword>
<gene>
    <name evidence="12" type="ORF">EC841_101107</name>
</gene>
<dbReference type="PROSITE" id="PS52015">
    <property type="entry name" value="TONB_CTD"/>
    <property type="match status" value="1"/>
</dbReference>
<dbReference type="PANTHER" id="PTHR33446:SF2">
    <property type="entry name" value="PROTEIN TONB"/>
    <property type="match status" value="1"/>
</dbReference>
<evidence type="ECO:0000256" key="3">
    <source>
        <dbReference type="ARBA" id="ARBA00022448"/>
    </source>
</evidence>
<dbReference type="Proteomes" id="UP000295263">
    <property type="component" value="Unassembled WGS sequence"/>
</dbReference>
<dbReference type="InterPro" id="IPR037682">
    <property type="entry name" value="TonB_C"/>
</dbReference>
<keyword evidence="4" id="KW-1003">Cell membrane</keyword>
<dbReference type="EMBL" id="SLYQ01000001">
    <property type="protein sequence ID" value="TCQ76298.1"/>
    <property type="molecule type" value="Genomic_DNA"/>
</dbReference>
<dbReference type="Pfam" id="PF03544">
    <property type="entry name" value="TonB_C"/>
    <property type="match status" value="1"/>
</dbReference>
<sequence>MKSAMNTPPILAPAPWLKGAAGSVLLHAALAMPFILHFSLSQPEPPPAAVMIEYAPELEVSFIRPELPPGISQQRKVEAMTERESLHNKELPKLLQQEDAELKLAAATPEKERKKKTERKKKSARERKEEQGNSTTTSLAAPPVQSARTQRSAAPLDTDAASISQSKISWESLVKGKINKMRNYPDDARRRKRTGTAVIAFSVDERGEILSTRLVTSSGTLSLDRAALVALESARPLPPPPKEMLRNGVQKVTLPVEFGLLKI</sequence>
<comment type="similarity">
    <text evidence="2">Belongs to the TonB family.</text>
</comment>
<dbReference type="GO" id="GO:0005886">
    <property type="term" value="C:plasma membrane"/>
    <property type="evidence" value="ECO:0007669"/>
    <property type="project" value="UniProtKB-SubCell"/>
</dbReference>
<organism evidence="12 13">
    <name type="scientific">Raoultella ornithinolytica</name>
    <name type="common">Klebsiella ornithinolytica</name>
    <dbReference type="NCBI Taxonomy" id="54291"/>
    <lineage>
        <taxon>Bacteria</taxon>
        <taxon>Pseudomonadati</taxon>
        <taxon>Pseudomonadota</taxon>
        <taxon>Gammaproteobacteria</taxon>
        <taxon>Enterobacterales</taxon>
        <taxon>Enterobacteriaceae</taxon>
        <taxon>Klebsiella/Raoultella group</taxon>
        <taxon>Raoultella</taxon>
    </lineage>
</organism>
<feature type="domain" description="TonB C-terminal" evidence="11">
    <location>
        <begin position="169"/>
        <end position="263"/>
    </location>
</feature>
<evidence type="ECO:0000256" key="4">
    <source>
        <dbReference type="ARBA" id="ARBA00022475"/>
    </source>
</evidence>
<evidence type="ECO:0000256" key="6">
    <source>
        <dbReference type="ARBA" id="ARBA00022692"/>
    </source>
</evidence>
<evidence type="ECO:0000259" key="11">
    <source>
        <dbReference type="PROSITE" id="PS52015"/>
    </source>
</evidence>
<dbReference type="InterPro" id="IPR051045">
    <property type="entry name" value="TonB-dependent_transducer"/>
</dbReference>
<evidence type="ECO:0000256" key="10">
    <source>
        <dbReference type="SAM" id="MobiDB-lite"/>
    </source>
</evidence>
<dbReference type="InterPro" id="IPR006260">
    <property type="entry name" value="TonB/TolA_C"/>
</dbReference>
<evidence type="ECO:0000256" key="9">
    <source>
        <dbReference type="ARBA" id="ARBA00023136"/>
    </source>
</evidence>
<comment type="caution">
    <text evidence="12">The sequence shown here is derived from an EMBL/GenBank/DDBJ whole genome shotgun (WGS) entry which is preliminary data.</text>
</comment>
<accession>A0ABD7QNB5</accession>
<keyword evidence="7" id="KW-0653">Protein transport</keyword>
<keyword evidence="6" id="KW-0812">Transmembrane</keyword>
<evidence type="ECO:0000256" key="8">
    <source>
        <dbReference type="ARBA" id="ARBA00022989"/>
    </source>
</evidence>
<evidence type="ECO:0000313" key="13">
    <source>
        <dbReference type="Proteomes" id="UP000295263"/>
    </source>
</evidence>
<name>A0ABD7QNB5_RAOOR</name>
<dbReference type="Gene3D" id="3.30.1150.10">
    <property type="match status" value="1"/>
</dbReference>